<dbReference type="AlphaFoldDB" id="A0A240ELS6"/>
<gene>
    <name evidence="2" type="primary">tsaB1</name>
    <name evidence="2" type="ORF">VTH8203_03300</name>
</gene>
<dbReference type="InterPro" id="IPR036010">
    <property type="entry name" value="2Fe-2S_ferredoxin-like_sf"/>
</dbReference>
<dbReference type="RefSeq" id="WP_158296170.1">
    <property type="nucleotide sequence ID" value="NZ_JBHSII010000001.1"/>
</dbReference>
<dbReference type="OrthoDB" id="9801223at2"/>
<organism evidence="2 3">
    <name type="scientific">Vibrio thalassae</name>
    <dbReference type="NCBI Taxonomy" id="1243014"/>
    <lineage>
        <taxon>Bacteria</taxon>
        <taxon>Pseudomonadati</taxon>
        <taxon>Pseudomonadota</taxon>
        <taxon>Gammaproteobacteria</taxon>
        <taxon>Vibrionales</taxon>
        <taxon>Vibrionaceae</taxon>
        <taxon>Vibrio</taxon>
    </lineage>
</organism>
<dbReference type="InterPro" id="IPR001041">
    <property type="entry name" value="2Fe-2S_ferredoxin-type"/>
</dbReference>
<dbReference type="CDD" id="cd02980">
    <property type="entry name" value="TRX_Fd_family"/>
    <property type="match status" value="1"/>
</dbReference>
<keyword evidence="2" id="KW-0503">Monooxygenase</keyword>
<sequence>MALKKQVIANEMLNIFICQNKKIKNGSKSGCGYILNPDIVLYLKSRLKNEDISNVKVSQTDCLGRCSNGPNIAIFPTNEWYHFSNKGDVDELINQLSITTSEDTEKKKSESTQSPFSIYLKLSEKTFSVGSETSILSVLLENGYEIPYSCKQGLCGKCQVKICLPEGEEDPLAFTPSPEKWIKTCIYRTGKNKTVDILL</sequence>
<dbReference type="Gene3D" id="3.10.20.30">
    <property type="match status" value="1"/>
</dbReference>
<dbReference type="EMBL" id="OANU01000065">
    <property type="protein sequence ID" value="SNX49652.1"/>
    <property type="molecule type" value="Genomic_DNA"/>
</dbReference>
<dbReference type="EC" id="1.5.1.-" evidence="2"/>
<reference evidence="3" key="1">
    <citation type="submission" date="2016-06" db="EMBL/GenBank/DDBJ databases">
        <authorList>
            <person name="Rodrigo-Torres L."/>
            <person name="Arahal R.D."/>
            <person name="Lucena T."/>
        </authorList>
    </citation>
    <scope>NUCLEOTIDE SEQUENCE [LARGE SCALE GENOMIC DNA]</scope>
    <source>
        <strain evidence="3">CECT8203</strain>
    </source>
</reference>
<feature type="domain" description="2Fe-2S ferredoxin-type" evidence="1">
    <location>
        <begin position="116"/>
        <end position="199"/>
    </location>
</feature>
<dbReference type="InterPro" id="IPR036249">
    <property type="entry name" value="Thioredoxin-like_sf"/>
</dbReference>
<dbReference type="GO" id="GO:0051536">
    <property type="term" value="F:iron-sulfur cluster binding"/>
    <property type="evidence" value="ECO:0007669"/>
    <property type="project" value="InterPro"/>
</dbReference>
<dbReference type="PROSITE" id="PS51085">
    <property type="entry name" value="2FE2S_FER_2"/>
    <property type="match status" value="1"/>
</dbReference>
<dbReference type="CDD" id="cd00207">
    <property type="entry name" value="fer2"/>
    <property type="match status" value="1"/>
</dbReference>
<evidence type="ECO:0000313" key="2">
    <source>
        <dbReference type="EMBL" id="SNX49652.1"/>
    </source>
</evidence>
<dbReference type="SUPFAM" id="SSF52833">
    <property type="entry name" value="Thioredoxin-like"/>
    <property type="match status" value="1"/>
</dbReference>
<dbReference type="GO" id="GO:0004497">
    <property type="term" value="F:monooxygenase activity"/>
    <property type="evidence" value="ECO:0007669"/>
    <property type="project" value="UniProtKB-KW"/>
</dbReference>
<dbReference type="Gene3D" id="3.40.30.10">
    <property type="entry name" value="Glutaredoxin"/>
    <property type="match status" value="1"/>
</dbReference>
<dbReference type="SUPFAM" id="SSF54292">
    <property type="entry name" value="2Fe-2S ferredoxin-like"/>
    <property type="match status" value="1"/>
</dbReference>
<keyword evidence="2" id="KW-0560">Oxidoreductase</keyword>
<dbReference type="Pfam" id="PF00111">
    <property type="entry name" value="Fer2"/>
    <property type="match status" value="1"/>
</dbReference>
<dbReference type="InterPro" id="IPR012675">
    <property type="entry name" value="Beta-grasp_dom_sf"/>
</dbReference>
<keyword evidence="3" id="KW-1185">Reference proteome</keyword>
<accession>A0A240ELS6</accession>
<evidence type="ECO:0000313" key="3">
    <source>
        <dbReference type="Proteomes" id="UP000219336"/>
    </source>
</evidence>
<evidence type="ECO:0000259" key="1">
    <source>
        <dbReference type="PROSITE" id="PS51085"/>
    </source>
</evidence>
<proteinExistence type="predicted"/>
<name>A0A240ELS6_9VIBR</name>
<dbReference type="Proteomes" id="UP000219336">
    <property type="component" value="Unassembled WGS sequence"/>
</dbReference>
<protein>
    <submittedName>
        <fullName evidence="2">Toluene-4-sulfonate monooxygenase system reductase subunit TsaB1</fullName>
        <ecNumber evidence="2">1.5.1.-</ecNumber>
    </submittedName>
</protein>